<protein>
    <submittedName>
        <fullName evidence="3">Uncharacterized protein</fullName>
    </submittedName>
</protein>
<sequence length="528" mass="57614">MAPTPRAESTTATTNEPNVPLIVGLTITAVVLLLLTILATIYFRRRSKQKKERPRPASLDPLTSQQFREREKYLSPHPPHSPDAPLINQSTGDSFAYDPYESYPSPGHSRSDVSSYQHHLSGNYDDAENRGLLSKTPSPHPSPFMEAFELNDRQPSPSQSRRHSRTPSDRQSLSLSPKDLPRLVIPTTPTTPGGTRTLPIPPAQLESAVEANLVAPGASGSGSSTSLPQRASMSLQPPPRPLSEEAETAPTPSPRTLQPTAASPNPIPESPAESDAETESLYSQFSASTTRHNTLAFDVADAPPVPPIPTEYLASTQPTQPLSLSYSSPQQEEQEVDLHRVPTKVISSLLKSRARGRGGRRPGGLTREVSQISHISRIERAGSIDSYLSDSDGEADEDGSGKREARRMRTLSRVSELSDLNSDLHHRSTHSHVNANEPLPEEQELPNPFDRSLVSTPATSTMTISYNDASHYSAYTPPLGVAKLKSYHEHPNLEVEESRSVLSEEAHVHGSLRPLKGSVESRLSKFEV</sequence>
<feature type="region of interest" description="Disordered" evidence="1">
    <location>
        <begin position="352"/>
        <end position="372"/>
    </location>
</feature>
<feature type="compositionally biased region" description="Polar residues" evidence="1">
    <location>
        <begin position="412"/>
        <end position="421"/>
    </location>
</feature>
<gene>
    <name evidence="3" type="ORF">VNI00_012719</name>
</gene>
<keyword evidence="4" id="KW-1185">Reference proteome</keyword>
<comment type="caution">
    <text evidence="3">The sequence shown here is derived from an EMBL/GenBank/DDBJ whole genome shotgun (WGS) entry which is preliminary data.</text>
</comment>
<name>A0AAW0C3U2_9AGAR</name>
<accession>A0AAW0C3U2</accession>
<keyword evidence="2" id="KW-1133">Transmembrane helix</keyword>
<feature type="region of interest" description="Disordered" evidence="1">
    <location>
        <begin position="386"/>
        <end position="454"/>
    </location>
</feature>
<feature type="region of interest" description="Disordered" evidence="1">
    <location>
        <begin position="46"/>
        <end position="200"/>
    </location>
</feature>
<reference evidence="3 4" key="1">
    <citation type="submission" date="2024-01" db="EMBL/GenBank/DDBJ databases">
        <title>A draft genome for a cacao thread blight-causing isolate of Paramarasmius palmivorus.</title>
        <authorList>
            <person name="Baruah I.K."/>
            <person name="Bukari Y."/>
            <person name="Amoako-Attah I."/>
            <person name="Meinhardt L.W."/>
            <person name="Bailey B.A."/>
            <person name="Cohen S.P."/>
        </authorList>
    </citation>
    <scope>NUCLEOTIDE SEQUENCE [LARGE SCALE GENOMIC DNA]</scope>
    <source>
        <strain evidence="3 4">GH-12</strain>
    </source>
</reference>
<feature type="compositionally biased region" description="Polar residues" evidence="1">
    <location>
        <begin position="254"/>
        <end position="263"/>
    </location>
</feature>
<evidence type="ECO:0000313" key="4">
    <source>
        <dbReference type="Proteomes" id="UP001383192"/>
    </source>
</evidence>
<feature type="compositionally biased region" description="Low complexity" evidence="1">
    <location>
        <begin position="217"/>
        <end position="226"/>
    </location>
</feature>
<dbReference type="EMBL" id="JAYKXP010000061">
    <property type="protein sequence ID" value="KAK7033498.1"/>
    <property type="molecule type" value="Genomic_DNA"/>
</dbReference>
<feature type="region of interest" description="Disordered" evidence="1">
    <location>
        <begin position="299"/>
        <end position="338"/>
    </location>
</feature>
<keyword evidence="2" id="KW-0472">Membrane</keyword>
<evidence type="ECO:0000256" key="1">
    <source>
        <dbReference type="SAM" id="MobiDB-lite"/>
    </source>
</evidence>
<feature type="region of interest" description="Disordered" evidence="1">
    <location>
        <begin position="215"/>
        <end position="285"/>
    </location>
</feature>
<dbReference type="Proteomes" id="UP001383192">
    <property type="component" value="Unassembled WGS sequence"/>
</dbReference>
<evidence type="ECO:0000256" key="2">
    <source>
        <dbReference type="SAM" id="Phobius"/>
    </source>
</evidence>
<organism evidence="3 4">
    <name type="scientific">Paramarasmius palmivorus</name>
    <dbReference type="NCBI Taxonomy" id="297713"/>
    <lineage>
        <taxon>Eukaryota</taxon>
        <taxon>Fungi</taxon>
        <taxon>Dikarya</taxon>
        <taxon>Basidiomycota</taxon>
        <taxon>Agaricomycotina</taxon>
        <taxon>Agaricomycetes</taxon>
        <taxon>Agaricomycetidae</taxon>
        <taxon>Agaricales</taxon>
        <taxon>Marasmiineae</taxon>
        <taxon>Marasmiaceae</taxon>
        <taxon>Paramarasmius</taxon>
    </lineage>
</organism>
<dbReference type="AlphaFoldDB" id="A0AAW0C3U2"/>
<feature type="transmembrane region" description="Helical" evidence="2">
    <location>
        <begin position="20"/>
        <end position="43"/>
    </location>
</feature>
<feature type="compositionally biased region" description="Low complexity" evidence="1">
    <location>
        <begin position="185"/>
        <end position="198"/>
    </location>
</feature>
<evidence type="ECO:0000313" key="3">
    <source>
        <dbReference type="EMBL" id="KAK7033498.1"/>
    </source>
</evidence>
<feature type="compositionally biased region" description="Low complexity" evidence="1">
    <location>
        <begin position="317"/>
        <end position="331"/>
    </location>
</feature>
<proteinExistence type="predicted"/>
<keyword evidence="2" id="KW-0812">Transmembrane</keyword>